<accession>A0A1V8T8C0</accession>
<name>A0A1V8T8C0_9PEZI</name>
<sequence length="343" mass="38784">MASTTTATAPEGTMNYSQADHTADAVSPQGHHQSLIDPPFNPFLKWHNSTTASKMPLWQPEEYLKAHRIATKLEKMSVNRFDSMRSYHKPYTLKDSHLLQPGEHTIFKEADRKRVAAGAIFVLGKVTDEVMEPLIGIAPSQNTFDREGQDDKMAKYSSTVQKGTLTYLREAVSKLVEISGGEAAWKAATDEDIEILLTTLFDQHPLTITKHCFLYENEAVDIEEIWAGKCANASEWQEVCRKKFITLTLATYKLRVSKGGSRGKATGKWTEKATRKDLKKLYEVWDGHMAEGELRELIDGIGGVRELPSRCFRCAGSAREDSLPKKFGSSYWNRDESEQEWRF</sequence>
<dbReference type="InParanoid" id="A0A1V8T8C0"/>
<dbReference type="EMBL" id="NAJO01000014">
    <property type="protein sequence ID" value="OQO07600.1"/>
    <property type="molecule type" value="Genomic_DNA"/>
</dbReference>
<comment type="caution">
    <text evidence="1">The sequence shown here is derived from an EMBL/GenBank/DDBJ whole genome shotgun (WGS) entry which is preliminary data.</text>
</comment>
<evidence type="ECO:0000313" key="2">
    <source>
        <dbReference type="Proteomes" id="UP000192596"/>
    </source>
</evidence>
<dbReference type="AlphaFoldDB" id="A0A1V8T8C0"/>
<organism evidence="1 2">
    <name type="scientific">Cryoendolithus antarcticus</name>
    <dbReference type="NCBI Taxonomy" id="1507870"/>
    <lineage>
        <taxon>Eukaryota</taxon>
        <taxon>Fungi</taxon>
        <taxon>Dikarya</taxon>
        <taxon>Ascomycota</taxon>
        <taxon>Pezizomycotina</taxon>
        <taxon>Dothideomycetes</taxon>
        <taxon>Dothideomycetidae</taxon>
        <taxon>Cladosporiales</taxon>
        <taxon>Cladosporiaceae</taxon>
        <taxon>Cryoendolithus</taxon>
    </lineage>
</organism>
<protein>
    <submittedName>
        <fullName evidence="1">Uncharacterized protein</fullName>
    </submittedName>
</protein>
<reference evidence="2" key="1">
    <citation type="submission" date="2017-03" db="EMBL/GenBank/DDBJ databases">
        <title>Genomes of endolithic fungi from Antarctica.</title>
        <authorList>
            <person name="Coleine C."/>
            <person name="Masonjones S."/>
            <person name="Stajich J.E."/>
        </authorList>
    </citation>
    <scope>NUCLEOTIDE SEQUENCE [LARGE SCALE GENOMIC DNA]</scope>
    <source>
        <strain evidence="2">CCFEE 5527</strain>
    </source>
</reference>
<gene>
    <name evidence="1" type="ORF">B0A48_07297</name>
</gene>
<keyword evidence="2" id="KW-1185">Reference proteome</keyword>
<proteinExistence type="predicted"/>
<evidence type="ECO:0000313" key="1">
    <source>
        <dbReference type="EMBL" id="OQO07600.1"/>
    </source>
</evidence>
<dbReference type="Proteomes" id="UP000192596">
    <property type="component" value="Unassembled WGS sequence"/>
</dbReference>